<comment type="caution">
    <text evidence="6">The sequence shown here is derived from an EMBL/GenBank/DDBJ whole genome shotgun (WGS) entry which is preliminary data.</text>
</comment>
<dbReference type="InterPro" id="IPR003331">
    <property type="entry name" value="UDP_GlcNAc_Epimerase_2_dom"/>
</dbReference>
<dbReference type="Proteomes" id="UP000216013">
    <property type="component" value="Unassembled WGS sequence"/>
</dbReference>
<dbReference type="Gene3D" id="3.40.50.2000">
    <property type="entry name" value="Glycogen Phosphorylase B"/>
    <property type="match status" value="2"/>
</dbReference>
<evidence type="ECO:0000256" key="1">
    <source>
        <dbReference type="ARBA" id="ARBA00023235"/>
    </source>
</evidence>
<dbReference type="EC" id="5.1.3.14" evidence="3"/>
<accession>A0A268AFH3</accession>
<reference evidence="6 7" key="1">
    <citation type="submission" date="2017-07" db="EMBL/GenBank/DDBJ databases">
        <title>Isolation and whole genome analysis of endospore-forming bacteria from heroin.</title>
        <authorList>
            <person name="Kalinowski J."/>
            <person name="Ahrens B."/>
            <person name="Al-Dilaimi A."/>
            <person name="Winkler A."/>
            <person name="Wibberg D."/>
            <person name="Schleenbecker U."/>
            <person name="Ruckert C."/>
            <person name="Wolfel R."/>
            <person name="Grass G."/>
        </authorList>
    </citation>
    <scope>NUCLEOTIDE SEQUENCE [LARGE SCALE GENOMIC DNA]</scope>
    <source>
        <strain evidence="6 7">7528</strain>
    </source>
</reference>
<dbReference type="InterPro" id="IPR029767">
    <property type="entry name" value="WecB-like"/>
</dbReference>
<dbReference type="Pfam" id="PF02350">
    <property type="entry name" value="Epimerase_2"/>
    <property type="match status" value="1"/>
</dbReference>
<sequence length="371" mass="42114">MKIAFILGTRPEGIKLAPIINKLKENPDFAALVINTGQHADLLDEVLQTFAIKPDYNLKLMKPNQSAELVVREAIPVISVILKKEKPDLVFVVGDTATTFTGAFIAFHERIPVVHVEAGLRTDNLYSPFPEEMYRQLVTRLATYHLAPTEQNKENLIKEHIDERYIYVVGNPVIDALFYIHNNVPPNVAETSQYVKSNKRLILLTTHRKENFHHLTQIHNAILEITDHHKEVEVIFPVHPNPNVRNQISKSMREHDRIHIIAPLDYASFTYLLKHAYLVVTDSGGIQEEAPAFNVPVIVVRDSTERTEGVEAGTLILAGTDKQSIEETIETMLTDTSLHQHTAEAVNPYGDGQTSERIVEWLKQYLTRHRP</sequence>
<dbReference type="EMBL" id="NPBV01000002">
    <property type="protein sequence ID" value="PAD22858.1"/>
    <property type="molecule type" value="Genomic_DNA"/>
</dbReference>
<dbReference type="SUPFAM" id="SSF53756">
    <property type="entry name" value="UDP-Glycosyltransferase/glycogen phosphorylase"/>
    <property type="match status" value="1"/>
</dbReference>
<protein>
    <recommendedName>
        <fullName evidence="3">UDP-N-acetylglucosamine 2-epimerase (non-hydrolyzing)</fullName>
        <ecNumber evidence="3">5.1.3.14</ecNumber>
    </recommendedName>
</protein>
<evidence type="ECO:0000256" key="2">
    <source>
        <dbReference type="ARBA" id="ARBA00038209"/>
    </source>
</evidence>
<name>A0A268AFH3_9BACI</name>
<proteinExistence type="inferred from homology"/>
<evidence type="ECO:0000313" key="7">
    <source>
        <dbReference type="Proteomes" id="UP000216013"/>
    </source>
</evidence>
<keyword evidence="1 4" id="KW-0413">Isomerase</keyword>
<evidence type="ECO:0000256" key="3">
    <source>
        <dbReference type="ARBA" id="ARBA00038858"/>
    </source>
</evidence>
<dbReference type="PANTHER" id="PTHR43174">
    <property type="entry name" value="UDP-N-ACETYLGLUCOSAMINE 2-EPIMERASE"/>
    <property type="match status" value="1"/>
</dbReference>
<dbReference type="AlphaFoldDB" id="A0A268AFH3"/>
<dbReference type="CDD" id="cd03786">
    <property type="entry name" value="GTB_UDP-GlcNAc_2-Epimerase"/>
    <property type="match status" value="1"/>
</dbReference>
<feature type="domain" description="UDP-N-acetylglucosamine 2-epimerase" evidence="5">
    <location>
        <begin position="22"/>
        <end position="363"/>
    </location>
</feature>
<evidence type="ECO:0000313" key="6">
    <source>
        <dbReference type="EMBL" id="PAD22858.1"/>
    </source>
</evidence>
<comment type="similarity">
    <text evidence="2 4">Belongs to the UDP-N-acetylglucosamine 2-epimerase family.</text>
</comment>
<dbReference type="NCBIfam" id="TIGR00236">
    <property type="entry name" value="wecB"/>
    <property type="match status" value="1"/>
</dbReference>
<organism evidence="6 7">
    <name type="scientific">Terribacillus saccharophilus</name>
    <dbReference type="NCBI Taxonomy" id="361277"/>
    <lineage>
        <taxon>Bacteria</taxon>
        <taxon>Bacillati</taxon>
        <taxon>Bacillota</taxon>
        <taxon>Bacilli</taxon>
        <taxon>Bacillales</taxon>
        <taxon>Bacillaceae</taxon>
        <taxon>Terribacillus</taxon>
    </lineage>
</organism>
<dbReference type="GO" id="GO:0008761">
    <property type="term" value="F:UDP-N-acetylglucosamine 2-epimerase activity"/>
    <property type="evidence" value="ECO:0007669"/>
    <property type="project" value="UniProtKB-EC"/>
</dbReference>
<dbReference type="RefSeq" id="WP_095260502.1">
    <property type="nucleotide sequence ID" value="NZ_NPBV01000002.1"/>
</dbReference>
<evidence type="ECO:0000256" key="4">
    <source>
        <dbReference type="RuleBase" id="RU003513"/>
    </source>
</evidence>
<dbReference type="PANTHER" id="PTHR43174:SF2">
    <property type="entry name" value="UDP-N-ACETYLGLUCOSAMINE 2-EPIMERASE"/>
    <property type="match status" value="1"/>
</dbReference>
<gene>
    <name evidence="6" type="ORF">CHH64_03890</name>
</gene>
<evidence type="ECO:0000259" key="5">
    <source>
        <dbReference type="Pfam" id="PF02350"/>
    </source>
</evidence>